<dbReference type="PANTHER" id="PTHR11886">
    <property type="entry name" value="DYNEIN LIGHT CHAIN"/>
    <property type="match status" value="1"/>
</dbReference>
<evidence type="ECO:0000256" key="2">
    <source>
        <dbReference type="ARBA" id="ARBA00004245"/>
    </source>
</evidence>
<dbReference type="GO" id="GO:0005874">
    <property type="term" value="C:microtubule"/>
    <property type="evidence" value="ECO:0007669"/>
    <property type="project" value="UniProtKB-KW"/>
</dbReference>
<comment type="caution">
    <text evidence="11">The sequence shown here is derived from an EMBL/GenBank/DDBJ whole genome shotgun (WGS) entry which is preliminary data.</text>
</comment>
<dbReference type="AlphaFoldDB" id="A0A4V3SF29"/>
<evidence type="ECO:0000313" key="11">
    <source>
        <dbReference type="EMBL" id="TGZ66884.1"/>
    </source>
</evidence>
<dbReference type="PANTHER" id="PTHR11886:SF35">
    <property type="entry name" value="DYNEIN LIGHT CHAIN"/>
    <property type="match status" value="1"/>
</dbReference>
<dbReference type="GO" id="GO:0051028">
    <property type="term" value="P:mRNA transport"/>
    <property type="evidence" value="ECO:0007669"/>
    <property type="project" value="UniProtKB-KW"/>
</dbReference>
<dbReference type="STRING" id="147828.A0A4V3SF29"/>
<evidence type="ECO:0000313" key="12">
    <source>
        <dbReference type="Proteomes" id="UP000308267"/>
    </source>
</evidence>
<keyword evidence="3" id="KW-0813">Transport</keyword>
<evidence type="ECO:0000256" key="8">
    <source>
        <dbReference type="ARBA" id="ARBA00023212"/>
    </source>
</evidence>
<reference evidence="11 12" key="1">
    <citation type="journal article" date="2019" name="BMC Genomics">
        <title>New insights from Opisthorchis felineus genome: update on genomics of the epidemiologically important liver flukes.</title>
        <authorList>
            <person name="Ershov N.I."/>
            <person name="Mordvinov V.A."/>
            <person name="Prokhortchouk E.B."/>
            <person name="Pakharukova M.Y."/>
            <person name="Gunbin K.V."/>
            <person name="Ustyantsev K."/>
            <person name="Genaev M.A."/>
            <person name="Blinov A.G."/>
            <person name="Mazur A."/>
            <person name="Boulygina E."/>
            <person name="Tsygankova S."/>
            <person name="Khrameeva E."/>
            <person name="Chekanov N."/>
            <person name="Fan G."/>
            <person name="Xiao A."/>
            <person name="Zhang H."/>
            <person name="Xu X."/>
            <person name="Yang H."/>
            <person name="Solovyev V."/>
            <person name="Lee S.M."/>
            <person name="Liu X."/>
            <person name="Afonnikov D.A."/>
            <person name="Skryabin K.G."/>
        </authorList>
    </citation>
    <scope>NUCLEOTIDE SEQUENCE [LARGE SCALE GENOMIC DNA]</scope>
    <source>
        <strain evidence="11">AK-0245</strain>
        <tissue evidence="11">Whole organism</tissue>
    </source>
</reference>
<evidence type="ECO:0000256" key="10">
    <source>
        <dbReference type="RuleBase" id="RU365010"/>
    </source>
</evidence>
<dbReference type="GO" id="GO:0007017">
    <property type="term" value="P:microtubule-based process"/>
    <property type="evidence" value="ECO:0007669"/>
    <property type="project" value="InterPro"/>
</dbReference>
<keyword evidence="8 10" id="KW-0206">Cytoskeleton</keyword>
<evidence type="ECO:0000256" key="9">
    <source>
        <dbReference type="ARBA" id="ARBA00023242"/>
    </source>
</evidence>
<evidence type="ECO:0000256" key="3">
    <source>
        <dbReference type="ARBA" id="ARBA00022448"/>
    </source>
</evidence>
<evidence type="ECO:0000256" key="5">
    <source>
        <dbReference type="ARBA" id="ARBA00022701"/>
    </source>
</evidence>
<comment type="subcellular location">
    <subcellularLocation>
        <location evidence="2 10">Cytoplasm</location>
        <location evidence="2 10">Cytoskeleton</location>
    </subcellularLocation>
    <subcellularLocation>
        <location evidence="1">Nucleus</location>
    </subcellularLocation>
</comment>
<keyword evidence="6" id="KW-0509">mRNA transport</keyword>
<dbReference type="SMART" id="SM01375">
    <property type="entry name" value="Dynein_light"/>
    <property type="match status" value="1"/>
</dbReference>
<keyword evidence="5 10" id="KW-0493">Microtubule</keyword>
<sequence length="96" mass="11196">MANERAVVKNADMPKEMLNDALNMCAHATEKYGLEKDIAGYLKKEMDRKYGPTWHCVVGQHYGSVKNHTFSDRFFGCFRMVTATTRFVRIRLRYLD</sequence>
<accession>A0A4V3SF29</accession>
<comment type="similarity">
    <text evidence="10">Belongs to the dynein light chain family.</text>
</comment>
<dbReference type="SUPFAM" id="SSF54648">
    <property type="entry name" value="DLC"/>
    <property type="match status" value="1"/>
</dbReference>
<keyword evidence="7" id="KW-0653">Protein transport</keyword>
<dbReference type="OrthoDB" id="6506078at2759"/>
<keyword evidence="9" id="KW-0539">Nucleus</keyword>
<proteinExistence type="inferred from homology"/>
<dbReference type="Pfam" id="PF01221">
    <property type="entry name" value="Dynein_light"/>
    <property type="match status" value="1"/>
</dbReference>
<dbReference type="Gene3D" id="3.30.740.10">
    <property type="entry name" value="Protein Inhibitor Of Neuronal Nitric Oxide Synthase"/>
    <property type="match status" value="1"/>
</dbReference>
<gene>
    <name evidence="11" type="ORF">CRM22_005106</name>
</gene>
<keyword evidence="10" id="KW-0243">Dynein</keyword>
<dbReference type="InterPro" id="IPR001372">
    <property type="entry name" value="Dynein_light_chain_typ-1/2"/>
</dbReference>
<dbReference type="Proteomes" id="UP000308267">
    <property type="component" value="Unassembled WGS sequence"/>
</dbReference>
<dbReference type="GO" id="GO:0045505">
    <property type="term" value="F:dynein intermediate chain binding"/>
    <property type="evidence" value="ECO:0007669"/>
    <property type="project" value="TreeGrafter"/>
</dbReference>
<dbReference type="FunFam" id="3.30.740.10:FF:000005">
    <property type="entry name" value="Dynein light chain"/>
    <property type="match status" value="1"/>
</dbReference>
<dbReference type="GO" id="GO:0015031">
    <property type="term" value="P:protein transport"/>
    <property type="evidence" value="ECO:0007669"/>
    <property type="project" value="UniProtKB-KW"/>
</dbReference>
<evidence type="ECO:0000256" key="7">
    <source>
        <dbReference type="ARBA" id="ARBA00022927"/>
    </source>
</evidence>
<evidence type="ECO:0000256" key="6">
    <source>
        <dbReference type="ARBA" id="ARBA00022816"/>
    </source>
</evidence>
<dbReference type="EMBL" id="SJOL01006437">
    <property type="protein sequence ID" value="TGZ66884.1"/>
    <property type="molecule type" value="Genomic_DNA"/>
</dbReference>
<name>A0A4V3SF29_OPIFE</name>
<organism evidence="11 12">
    <name type="scientific">Opisthorchis felineus</name>
    <dbReference type="NCBI Taxonomy" id="147828"/>
    <lineage>
        <taxon>Eukaryota</taxon>
        <taxon>Metazoa</taxon>
        <taxon>Spiralia</taxon>
        <taxon>Lophotrochozoa</taxon>
        <taxon>Platyhelminthes</taxon>
        <taxon>Trematoda</taxon>
        <taxon>Digenea</taxon>
        <taxon>Opisthorchiida</taxon>
        <taxon>Opisthorchiata</taxon>
        <taxon>Opisthorchiidae</taxon>
        <taxon>Opisthorchis</taxon>
    </lineage>
</organism>
<keyword evidence="12" id="KW-1185">Reference proteome</keyword>
<dbReference type="GO" id="GO:0005634">
    <property type="term" value="C:nucleus"/>
    <property type="evidence" value="ECO:0007669"/>
    <property type="project" value="UniProtKB-SubCell"/>
</dbReference>
<keyword evidence="4 10" id="KW-0963">Cytoplasm</keyword>
<evidence type="ECO:0000256" key="4">
    <source>
        <dbReference type="ARBA" id="ARBA00022490"/>
    </source>
</evidence>
<evidence type="ECO:0000256" key="1">
    <source>
        <dbReference type="ARBA" id="ARBA00004123"/>
    </source>
</evidence>
<dbReference type="GO" id="GO:0005868">
    <property type="term" value="C:cytoplasmic dynein complex"/>
    <property type="evidence" value="ECO:0007669"/>
    <property type="project" value="TreeGrafter"/>
</dbReference>
<keyword evidence="10" id="KW-0505">Motor protein</keyword>
<dbReference type="InterPro" id="IPR037177">
    <property type="entry name" value="DLC_sf"/>
</dbReference>
<protein>
    <recommendedName>
        <fullName evidence="10">Dynein light chain</fullName>
    </recommendedName>
</protein>